<feature type="domain" description="Apple" evidence="8">
    <location>
        <begin position="286"/>
        <end position="330"/>
    </location>
</feature>
<feature type="compositionally biased region" description="Basic and acidic residues" evidence="5">
    <location>
        <begin position="434"/>
        <end position="445"/>
    </location>
</feature>
<dbReference type="InterPro" id="IPR051694">
    <property type="entry name" value="Immunoregulatory_rcpt-like"/>
</dbReference>
<evidence type="ECO:0000256" key="4">
    <source>
        <dbReference type="ARBA" id="ARBA00023136"/>
    </source>
</evidence>
<feature type="chain" id="PRO_5040129250" description="Apple domain-containing protein" evidence="7">
    <location>
        <begin position="24"/>
        <end position="463"/>
    </location>
</feature>
<evidence type="ECO:0000313" key="10">
    <source>
        <dbReference type="Proteomes" id="UP000799444"/>
    </source>
</evidence>
<dbReference type="OrthoDB" id="3943216at2759"/>
<keyword evidence="10" id="KW-1185">Reference proteome</keyword>
<proteinExistence type="predicted"/>
<evidence type="ECO:0000259" key="8">
    <source>
        <dbReference type="Pfam" id="PF14295"/>
    </source>
</evidence>
<accession>A0A9P4QJM6</accession>
<feature type="signal peptide" evidence="7">
    <location>
        <begin position="1"/>
        <end position="23"/>
    </location>
</feature>
<organism evidence="9 10">
    <name type="scientific">Polyplosphaeria fusca</name>
    <dbReference type="NCBI Taxonomy" id="682080"/>
    <lineage>
        <taxon>Eukaryota</taxon>
        <taxon>Fungi</taxon>
        <taxon>Dikarya</taxon>
        <taxon>Ascomycota</taxon>
        <taxon>Pezizomycotina</taxon>
        <taxon>Dothideomycetes</taxon>
        <taxon>Pleosporomycetidae</taxon>
        <taxon>Pleosporales</taxon>
        <taxon>Tetraplosphaeriaceae</taxon>
        <taxon>Polyplosphaeria</taxon>
    </lineage>
</organism>
<dbReference type="Proteomes" id="UP000799444">
    <property type="component" value="Unassembled WGS sequence"/>
</dbReference>
<feature type="transmembrane region" description="Helical" evidence="6">
    <location>
        <begin position="373"/>
        <end position="396"/>
    </location>
</feature>
<comment type="subcellular location">
    <subcellularLocation>
        <location evidence="1">Membrane</location>
        <topology evidence="1">Single-pass membrane protein</topology>
    </subcellularLocation>
</comment>
<evidence type="ECO:0000313" key="9">
    <source>
        <dbReference type="EMBL" id="KAF2726728.1"/>
    </source>
</evidence>
<evidence type="ECO:0000256" key="5">
    <source>
        <dbReference type="SAM" id="MobiDB-lite"/>
    </source>
</evidence>
<keyword evidence="7" id="KW-0732">Signal</keyword>
<evidence type="ECO:0000256" key="6">
    <source>
        <dbReference type="SAM" id="Phobius"/>
    </source>
</evidence>
<sequence>MMAIIVRGVVVLAGAAVVVGSSAVDIPSAGLEVRQDANSACPPSYSTRNGMNFTTYCNQNNPFNDAMEPFLVGTMQECMDRCSRYWGADEGCFGIVWREDQNCWIRNSSVTLDTLEPDQGIHFAMVEAKDMEPLDTDCPAADLSTHTLDTSGDDIGYTLHCGKDISGDFDSCWDGFPCFGLDYLDGKFRSFYHATSVEDCLHNCIKEHPLCRAVVYNPDLKMGFANCWLKDGFKDFLSPGPNDKRILHSAAITNLDRIDTTCPTDTKYTSQNKAQFDIQCGQTSSGTNLTSVHRQNITSCMDACANSDRGCVGVIFDSTLQDGFRNCYLQNTTNVLSKEPSATYAALSGTSSASPGQGGNNPSTPSSSSSSKAWIAGPVVGGILAIAILAAAIIWWRRRKAKTAALEGYATAPPYSPYHGAQMQAAPSELGGDTARELAATEHKPVKYAHGGSTGEAPQELPT</sequence>
<feature type="domain" description="Apple" evidence="8">
    <location>
        <begin position="189"/>
        <end position="230"/>
    </location>
</feature>
<feature type="region of interest" description="Disordered" evidence="5">
    <location>
        <begin position="346"/>
        <end position="371"/>
    </location>
</feature>
<name>A0A9P4QJM6_9PLEO</name>
<reference evidence="9" key="1">
    <citation type="journal article" date="2020" name="Stud. Mycol.">
        <title>101 Dothideomycetes genomes: a test case for predicting lifestyles and emergence of pathogens.</title>
        <authorList>
            <person name="Haridas S."/>
            <person name="Albert R."/>
            <person name="Binder M."/>
            <person name="Bloem J."/>
            <person name="Labutti K."/>
            <person name="Salamov A."/>
            <person name="Andreopoulos B."/>
            <person name="Baker S."/>
            <person name="Barry K."/>
            <person name="Bills G."/>
            <person name="Bluhm B."/>
            <person name="Cannon C."/>
            <person name="Castanera R."/>
            <person name="Culley D."/>
            <person name="Daum C."/>
            <person name="Ezra D."/>
            <person name="Gonzalez J."/>
            <person name="Henrissat B."/>
            <person name="Kuo A."/>
            <person name="Liang C."/>
            <person name="Lipzen A."/>
            <person name="Lutzoni F."/>
            <person name="Magnuson J."/>
            <person name="Mondo S."/>
            <person name="Nolan M."/>
            <person name="Ohm R."/>
            <person name="Pangilinan J."/>
            <person name="Park H.-J."/>
            <person name="Ramirez L."/>
            <person name="Alfaro M."/>
            <person name="Sun H."/>
            <person name="Tritt A."/>
            <person name="Yoshinaga Y."/>
            <person name="Zwiers L.-H."/>
            <person name="Turgeon B."/>
            <person name="Goodwin S."/>
            <person name="Spatafora J."/>
            <person name="Crous P."/>
            <person name="Grigoriev I."/>
        </authorList>
    </citation>
    <scope>NUCLEOTIDE SEQUENCE</scope>
    <source>
        <strain evidence="9">CBS 125425</strain>
    </source>
</reference>
<dbReference type="AlphaFoldDB" id="A0A9P4QJM6"/>
<keyword evidence="3 6" id="KW-1133">Transmembrane helix</keyword>
<dbReference type="GO" id="GO:0071944">
    <property type="term" value="C:cell periphery"/>
    <property type="evidence" value="ECO:0007669"/>
    <property type="project" value="UniProtKB-ARBA"/>
</dbReference>
<comment type="caution">
    <text evidence="9">The sequence shown here is derived from an EMBL/GenBank/DDBJ whole genome shotgun (WGS) entry which is preliminary data.</text>
</comment>
<dbReference type="GO" id="GO:0016020">
    <property type="term" value="C:membrane"/>
    <property type="evidence" value="ECO:0007669"/>
    <property type="project" value="UniProtKB-SubCell"/>
</dbReference>
<evidence type="ECO:0000256" key="2">
    <source>
        <dbReference type="ARBA" id="ARBA00022692"/>
    </source>
</evidence>
<feature type="compositionally biased region" description="Low complexity" evidence="5">
    <location>
        <begin position="360"/>
        <end position="371"/>
    </location>
</feature>
<gene>
    <name evidence="9" type="ORF">EJ04DRAFT_480129</name>
</gene>
<feature type="region of interest" description="Disordered" evidence="5">
    <location>
        <begin position="420"/>
        <end position="463"/>
    </location>
</feature>
<dbReference type="PANTHER" id="PTHR15549">
    <property type="entry name" value="PAIRED IMMUNOGLOBULIN-LIKE TYPE 2 RECEPTOR"/>
    <property type="match status" value="1"/>
</dbReference>
<evidence type="ECO:0000256" key="7">
    <source>
        <dbReference type="SAM" id="SignalP"/>
    </source>
</evidence>
<evidence type="ECO:0000256" key="3">
    <source>
        <dbReference type="ARBA" id="ARBA00022989"/>
    </source>
</evidence>
<evidence type="ECO:0000256" key="1">
    <source>
        <dbReference type="ARBA" id="ARBA00004167"/>
    </source>
</evidence>
<dbReference type="EMBL" id="ML996400">
    <property type="protein sequence ID" value="KAF2726728.1"/>
    <property type="molecule type" value="Genomic_DNA"/>
</dbReference>
<protein>
    <recommendedName>
        <fullName evidence="8">Apple domain-containing protein</fullName>
    </recommendedName>
</protein>
<dbReference type="Pfam" id="PF14295">
    <property type="entry name" value="PAN_4"/>
    <property type="match status" value="3"/>
</dbReference>
<dbReference type="InterPro" id="IPR003609">
    <property type="entry name" value="Pan_app"/>
</dbReference>
<dbReference type="PANTHER" id="PTHR15549:SF26">
    <property type="entry name" value="AXIAL BUDDING PATTERN PROTEIN 2-RELATED"/>
    <property type="match status" value="1"/>
</dbReference>
<feature type="domain" description="Apple" evidence="8">
    <location>
        <begin position="69"/>
        <end position="104"/>
    </location>
</feature>
<keyword evidence="4 6" id="KW-0472">Membrane</keyword>
<keyword evidence="2 6" id="KW-0812">Transmembrane</keyword>